<dbReference type="PANTHER" id="PTHR46076">
    <property type="entry name" value="E3 UBIQUITIN-PROTEIN LIGASE RING1 / RING 2 FAMILY MEMBER"/>
    <property type="match status" value="1"/>
</dbReference>
<dbReference type="Proteomes" id="UP000785679">
    <property type="component" value="Unassembled WGS sequence"/>
</dbReference>
<organism evidence="11 12">
    <name type="scientific">Halteria grandinella</name>
    <dbReference type="NCBI Taxonomy" id="5974"/>
    <lineage>
        <taxon>Eukaryota</taxon>
        <taxon>Sar</taxon>
        <taxon>Alveolata</taxon>
        <taxon>Ciliophora</taxon>
        <taxon>Intramacronucleata</taxon>
        <taxon>Spirotrichea</taxon>
        <taxon>Stichotrichia</taxon>
        <taxon>Sporadotrichida</taxon>
        <taxon>Halteriidae</taxon>
        <taxon>Halteria</taxon>
    </lineage>
</organism>
<dbReference type="GO" id="GO:0016567">
    <property type="term" value="P:protein ubiquitination"/>
    <property type="evidence" value="ECO:0007669"/>
    <property type="project" value="UniProtKB-UniPathway"/>
</dbReference>
<feature type="region of interest" description="Disordered" evidence="9">
    <location>
        <begin position="207"/>
        <end position="495"/>
    </location>
</feature>
<feature type="compositionally biased region" description="Basic residues" evidence="9">
    <location>
        <begin position="235"/>
        <end position="261"/>
    </location>
</feature>
<dbReference type="GO" id="GO:0008270">
    <property type="term" value="F:zinc ion binding"/>
    <property type="evidence" value="ECO:0007669"/>
    <property type="project" value="UniProtKB-KW"/>
</dbReference>
<evidence type="ECO:0000259" key="10">
    <source>
        <dbReference type="PROSITE" id="PS50089"/>
    </source>
</evidence>
<keyword evidence="6 8" id="KW-0863">Zinc-finger</keyword>
<dbReference type="InterPro" id="IPR013083">
    <property type="entry name" value="Znf_RING/FYVE/PHD"/>
</dbReference>
<comment type="pathway">
    <text evidence="2">Protein modification; protein ubiquitination.</text>
</comment>
<evidence type="ECO:0000256" key="9">
    <source>
        <dbReference type="SAM" id="MobiDB-lite"/>
    </source>
</evidence>
<gene>
    <name evidence="11" type="ORF">FGO68_gene6324</name>
</gene>
<accession>A0A8J8T5N2</accession>
<dbReference type="GO" id="GO:0061630">
    <property type="term" value="F:ubiquitin protein ligase activity"/>
    <property type="evidence" value="ECO:0007669"/>
    <property type="project" value="UniProtKB-EC"/>
</dbReference>
<feature type="compositionally biased region" description="Basic and acidic residues" evidence="9">
    <location>
        <begin position="207"/>
        <end position="224"/>
    </location>
</feature>
<evidence type="ECO:0000256" key="2">
    <source>
        <dbReference type="ARBA" id="ARBA00004906"/>
    </source>
</evidence>
<keyword evidence="4" id="KW-0808">Transferase</keyword>
<dbReference type="GO" id="GO:0031519">
    <property type="term" value="C:PcG protein complex"/>
    <property type="evidence" value="ECO:0007669"/>
    <property type="project" value="TreeGrafter"/>
</dbReference>
<feature type="compositionally biased region" description="Polar residues" evidence="9">
    <location>
        <begin position="438"/>
        <end position="452"/>
    </location>
</feature>
<feature type="domain" description="RING-type" evidence="10">
    <location>
        <begin position="111"/>
        <end position="151"/>
    </location>
</feature>
<feature type="region of interest" description="Disordered" evidence="9">
    <location>
        <begin position="1"/>
        <end position="31"/>
    </location>
</feature>
<evidence type="ECO:0000256" key="5">
    <source>
        <dbReference type="ARBA" id="ARBA00022723"/>
    </source>
</evidence>
<feature type="compositionally biased region" description="Low complexity" evidence="9">
    <location>
        <begin position="360"/>
        <end position="375"/>
    </location>
</feature>
<dbReference type="Gene3D" id="3.30.40.10">
    <property type="entry name" value="Zinc/RING finger domain, C3HC4 (zinc finger)"/>
    <property type="match status" value="1"/>
</dbReference>
<dbReference type="InterPro" id="IPR017907">
    <property type="entry name" value="Znf_RING_CS"/>
</dbReference>
<dbReference type="OrthoDB" id="313341at2759"/>
<feature type="compositionally biased region" description="Polar residues" evidence="9">
    <location>
        <begin position="10"/>
        <end position="27"/>
    </location>
</feature>
<dbReference type="EC" id="2.3.2.27" evidence="3"/>
<evidence type="ECO:0000256" key="6">
    <source>
        <dbReference type="ARBA" id="ARBA00022771"/>
    </source>
</evidence>
<dbReference type="InterPro" id="IPR043540">
    <property type="entry name" value="RING1/RING2"/>
</dbReference>
<dbReference type="PANTHER" id="PTHR46076:SF3">
    <property type="entry name" value="E3 UBIQUITIN-PROTEIN LIGASE RING1"/>
    <property type="match status" value="1"/>
</dbReference>
<keyword evidence="7" id="KW-0862">Zinc</keyword>
<comment type="caution">
    <text evidence="11">The sequence shown here is derived from an EMBL/GenBank/DDBJ whole genome shotgun (WGS) entry which is preliminary data.</text>
</comment>
<evidence type="ECO:0000313" key="12">
    <source>
        <dbReference type="Proteomes" id="UP000785679"/>
    </source>
</evidence>
<feature type="compositionally biased region" description="Basic and acidic residues" evidence="9">
    <location>
        <begin position="474"/>
        <end position="492"/>
    </location>
</feature>
<feature type="compositionally biased region" description="Basic and acidic residues" evidence="9">
    <location>
        <begin position="314"/>
        <end position="333"/>
    </location>
</feature>
<evidence type="ECO:0000256" key="1">
    <source>
        <dbReference type="ARBA" id="ARBA00000900"/>
    </source>
</evidence>
<feature type="compositionally biased region" description="Basic and acidic residues" evidence="9">
    <location>
        <begin position="269"/>
        <end position="285"/>
    </location>
</feature>
<dbReference type="PROSITE" id="PS00518">
    <property type="entry name" value="ZF_RING_1"/>
    <property type="match status" value="1"/>
</dbReference>
<feature type="compositionally biased region" description="Acidic residues" evidence="9">
    <location>
        <begin position="286"/>
        <end position="307"/>
    </location>
</feature>
<dbReference type="SMART" id="SM00184">
    <property type="entry name" value="RING"/>
    <property type="match status" value="1"/>
</dbReference>
<dbReference type="GO" id="GO:0003682">
    <property type="term" value="F:chromatin binding"/>
    <property type="evidence" value="ECO:0007669"/>
    <property type="project" value="TreeGrafter"/>
</dbReference>
<keyword evidence="12" id="KW-1185">Reference proteome</keyword>
<evidence type="ECO:0000256" key="4">
    <source>
        <dbReference type="ARBA" id="ARBA00022679"/>
    </source>
</evidence>
<keyword evidence="5" id="KW-0479">Metal-binding</keyword>
<evidence type="ECO:0000256" key="3">
    <source>
        <dbReference type="ARBA" id="ARBA00012483"/>
    </source>
</evidence>
<dbReference type="AlphaFoldDB" id="A0A8J8T5N2"/>
<name>A0A8J8T5N2_HALGN</name>
<dbReference type="Pfam" id="PF13923">
    <property type="entry name" value="zf-C3HC4_2"/>
    <property type="match status" value="1"/>
</dbReference>
<protein>
    <recommendedName>
        <fullName evidence="3">RING-type E3 ubiquitin transferase</fullName>
        <ecNumber evidence="3">2.3.2.27</ecNumber>
    </recommendedName>
</protein>
<feature type="compositionally biased region" description="Basic and acidic residues" evidence="9">
    <location>
        <begin position="420"/>
        <end position="437"/>
    </location>
</feature>
<dbReference type="SUPFAM" id="SSF57850">
    <property type="entry name" value="RING/U-box"/>
    <property type="match status" value="1"/>
</dbReference>
<sequence length="658" mass="75821">MSEKKKRHSQNSLSSLGMRKPSTNTVISKPEIDKDQKDITWIRNEVGKMQGTDGQSVPTFNGYTSKQVVEQRYRDLNFYQMVCGPRKLVEEHSDEEIDMETFRQIRDVLNCPICFDLMKEPQSVMNCGHKFCNNCIVNYTRHFKKECPGCRKTVGHKRLLKPDHRLTEIIGALIQDIDAYNKYEGQSRGLEVSKTYNFKQEKKKFIMKRKEQQRKADLAERNQDSDTPPQQPIQVKRRTQKYQRKQFKKKSRLSRQRKRTNSRSGKTLQNREVRAKRKVSEKLSSSEEEESESEDESESEEEFESDQEMMSNKESSEGQRKRQHEETKGEPKVTRRAKRRSSNEANAMNYIRTRSSGALSVNHSQNAVASANQASTKGQLQLEPKIPLKRGRKPKDIQTKIGSTSKEEAQVQQVEPLVASEEKKTDEQFAQKEKTQNRQETQVGGSLTSQDKPSGPRIKLGKQLPFFQFSPPLKKQEPQSINEKDEETHSTQDCDDVNSTLKKLEALPDGLVQITLKQFPHGGQLIAPHQLPQSSLNQQPEQPNEGDSSRKLKFQDSIMTVAANSEIQHLKKFVQHQLSEVAHVELNAIEIYVTTNEGKMVALKNKETILGLIEKKQLKREKLIRSEMLDSCYNYWNGGRIHDPLRESLYVTIKHHNA</sequence>
<proteinExistence type="predicted"/>
<evidence type="ECO:0000256" key="8">
    <source>
        <dbReference type="PROSITE-ProRule" id="PRU00175"/>
    </source>
</evidence>
<reference evidence="11" key="1">
    <citation type="submission" date="2019-06" db="EMBL/GenBank/DDBJ databases">
        <authorList>
            <person name="Zheng W."/>
        </authorList>
    </citation>
    <scope>NUCLEOTIDE SEQUENCE</scope>
    <source>
        <strain evidence="11">QDHG01</strain>
    </source>
</reference>
<evidence type="ECO:0000313" key="11">
    <source>
        <dbReference type="EMBL" id="TNV82655.1"/>
    </source>
</evidence>
<dbReference type="EMBL" id="RRYP01004706">
    <property type="protein sequence ID" value="TNV82655.1"/>
    <property type="molecule type" value="Genomic_DNA"/>
</dbReference>
<dbReference type="InterPro" id="IPR001841">
    <property type="entry name" value="Znf_RING"/>
</dbReference>
<dbReference type="PROSITE" id="PS50089">
    <property type="entry name" value="ZF_RING_2"/>
    <property type="match status" value="1"/>
</dbReference>
<evidence type="ECO:0000256" key="7">
    <source>
        <dbReference type="ARBA" id="ARBA00022833"/>
    </source>
</evidence>
<dbReference type="GO" id="GO:0000151">
    <property type="term" value="C:ubiquitin ligase complex"/>
    <property type="evidence" value="ECO:0007669"/>
    <property type="project" value="InterPro"/>
</dbReference>
<comment type="catalytic activity">
    <reaction evidence="1">
        <text>S-ubiquitinyl-[E2 ubiquitin-conjugating enzyme]-L-cysteine + [acceptor protein]-L-lysine = [E2 ubiquitin-conjugating enzyme]-L-cysteine + N(6)-ubiquitinyl-[acceptor protein]-L-lysine.</text>
        <dbReference type="EC" id="2.3.2.27"/>
    </reaction>
</comment>
<dbReference type="UniPathway" id="UPA00143"/>